<protein>
    <recommendedName>
        <fullName evidence="3">Response regulatory domain-containing protein</fullName>
    </recommendedName>
</protein>
<dbReference type="EMBL" id="LCAB01000013">
    <property type="protein sequence ID" value="KKR82422.1"/>
    <property type="molecule type" value="Genomic_DNA"/>
</dbReference>
<dbReference type="PANTHER" id="PTHR44591:SF25">
    <property type="entry name" value="CHEMOTAXIS TWO-COMPONENT RESPONSE REGULATOR"/>
    <property type="match status" value="1"/>
</dbReference>
<dbReference type="GO" id="GO:0000160">
    <property type="term" value="P:phosphorelay signal transduction system"/>
    <property type="evidence" value="ECO:0007669"/>
    <property type="project" value="InterPro"/>
</dbReference>
<dbReference type="Pfam" id="PF00072">
    <property type="entry name" value="Response_reg"/>
    <property type="match status" value="1"/>
</dbReference>
<accession>A0A0G0X479</accession>
<evidence type="ECO:0000256" key="1">
    <source>
        <dbReference type="ARBA" id="ARBA00022553"/>
    </source>
</evidence>
<evidence type="ECO:0000256" key="2">
    <source>
        <dbReference type="PROSITE-ProRule" id="PRU00169"/>
    </source>
</evidence>
<dbReference type="InterPro" id="IPR011006">
    <property type="entry name" value="CheY-like_superfamily"/>
</dbReference>
<dbReference type="InterPro" id="IPR001789">
    <property type="entry name" value="Sig_transdc_resp-reg_receiver"/>
</dbReference>
<comment type="caution">
    <text evidence="4">The sequence shown here is derived from an EMBL/GenBank/DDBJ whole genome shotgun (WGS) entry which is preliminary data.</text>
</comment>
<dbReference type="AlphaFoldDB" id="A0A0G0X479"/>
<dbReference type="SMART" id="SM00448">
    <property type="entry name" value="REC"/>
    <property type="match status" value="1"/>
</dbReference>
<feature type="domain" description="Response regulatory" evidence="3">
    <location>
        <begin position="3"/>
        <end position="119"/>
    </location>
</feature>
<reference evidence="4 5" key="1">
    <citation type="journal article" date="2015" name="Nature">
        <title>rRNA introns, odd ribosomes, and small enigmatic genomes across a large radiation of phyla.</title>
        <authorList>
            <person name="Brown C.T."/>
            <person name="Hug L.A."/>
            <person name="Thomas B.C."/>
            <person name="Sharon I."/>
            <person name="Castelle C.J."/>
            <person name="Singh A."/>
            <person name="Wilkins M.J."/>
            <person name="Williams K.H."/>
            <person name="Banfield J.F."/>
        </authorList>
    </citation>
    <scope>NUCLEOTIDE SEQUENCE [LARGE SCALE GENOMIC DNA]</scope>
</reference>
<keyword evidence="1 2" id="KW-0597">Phosphoprotein</keyword>
<sequence length="136" mass="15175">MSRVLIVEDEKAMSDLITIKFKVEGFEVDQAFTLAEAKTKIGAFSYDAVLTDFLLPDGDLVDFLSLLRSNPQTQKLPVIVMTNYVEDINTEKLRSLGVSEVLVKYQVVPAQMVDKVRQVINIIQSIPEQNKPEGSG</sequence>
<dbReference type="PANTHER" id="PTHR44591">
    <property type="entry name" value="STRESS RESPONSE REGULATOR PROTEIN 1"/>
    <property type="match status" value="1"/>
</dbReference>
<evidence type="ECO:0000259" key="3">
    <source>
        <dbReference type="PROSITE" id="PS50110"/>
    </source>
</evidence>
<dbReference type="SUPFAM" id="SSF52172">
    <property type="entry name" value="CheY-like"/>
    <property type="match status" value="1"/>
</dbReference>
<gene>
    <name evidence="4" type="ORF">UU29_C0013G0010</name>
</gene>
<dbReference type="Gene3D" id="3.40.50.2300">
    <property type="match status" value="1"/>
</dbReference>
<organism evidence="4 5">
    <name type="scientific">Candidatus Daviesbacteria bacterium GW2011_GWA2_40_9</name>
    <dbReference type="NCBI Taxonomy" id="1618424"/>
    <lineage>
        <taxon>Bacteria</taxon>
        <taxon>Candidatus Daviesiibacteriota</taxon>
    </lineage>
</organism>
<name>A0A0G0X479_9BACT</name>
<dbReference type="PROSITE" id="PS50110">
    <property type="entry name" value="RESPONSE_REGULATORY"/>
    <property type="match status" value="1"/>
</dbReference>
<feature type="modified residue" description="4-aspartylphosphate" evidence="2">
    <location>
        <position position="52"/>
    </location>
</feature>
<dbReference type="InterPro" id="IPR050595">
    <property type="entry name" value="Bact_response_regulator"/>
</dbReference>
<evidence type="ECO:0000313" key="5">
    <source>
        <dbReference type="Proteomes" id="UP000034601"/>
    </source>
</evidence>
<dbReference type="CDD" id="cd00156">
    <property type="entry name" value="REC"/>
    <property type="match status" value="1"/>
</dbReference>
<proteinExistence type="predicted"/>
<dbReference type="Proteomes" id="UP000034601">
    <property type="component" value="Unassembled WGS sequence"/>
</dbReference>
<evidence type="ECO:0000313" key="4">
    <source>
        <dbReference type="EMBL" id="KKR82422.1"/>
    </source>
</evidence>